<evidence type="ECO:0000313" key="4">
    <source>
        <dbReference type="EMBL" id="ORY82724.1"/>
    </source>
</evidence>
<comment type="caution">
    <text evidence="4">The sequence shown here is derived from an EMBL/GenBank/DDBJ whole genome shotgun (WGS) entry which is preliminary data.</text>
</comment>
<dbReference type="PROSITE" id="PS50297">
    <property type="entry name" value="ANK_REP_REGION"/>
    <property type="match status" value="1"/>
</dbReference>
<dbReference type="Gene3D" id="1.25.40.20">
    <property type="entry name" value="Ankyrin repeat-containing domain"/>
    <property type="match status" value="1"/>
</dbReference>
<dbReference type="EMBL" id="MCOG01000008">
    <property type="protein sequence ID" value="ORY82724.1"/>
    <property type="molecule type" value="Genomic_DNA"/>
</dbReference>
<reference evidence="4 5" key="1">
    <citation type="submission" date="2016-08" db="EMBL/GenBank/DDBJ databases">
        <title>A Parts List for Fungal Cellulosomes Revealed by Comparative Genomics.</title>
        <authorList>
            <consortium name="DOE Joint Genome Institute"/>
            <person name="Haitjema C.H."/>
            <person name="Gilmore S.P."/>
            <person name="Henske J.K."/>
            <person name="Solomon K.V."/>
            <person name="De Groot R."/>
            <person name="Kuo A."/>
            <person name="Mondo S.J."/>
            <person name="Salamov A.A."/>
            <person name="Labutti K."/>
            <person name="Zhao Z."/>
            <person name="Chiniquy J."/>
            <person name="Barry K."/>
            <person name="Brewer H.M."/>
            <person name="Purvine S.O."/>
            <person name="Wright A.T."/>
            <person name="Boxma B."/>
            <person name="Van Alen T."/>
            <person name="Hackstein J.H."/>
            <person name="Baker S.E."/>
            <person name="Grigoriev I.V."/>
            <person name="O'Malley M.A."/>
        </authorList>
    </citation>
    <scope>NUCLEOTIDE SEQUENCE [LARGE SCALE GENOMIC DNA]</scope>
    <source>
        <strain evidence="4 5">G1</strain>
    </source>
</reference>
<dbReference type="SUPFAM" id="SSF48403">
    <property type="entry name" value="Ankyrin repeat"/>
    <property type="match status" value="1"/>
</dbReference>
<organism evidence="4 5">
    <name type="scientific">Neocallimastix californiae</name>
    <dbReference type="NCBI Taxonomy" id="1754190"/>
    <lineage>
        <taxon>Eukaryota</taxon>
        <taxon>Fungi</taxon>
        <taxon>Fungi incertae sedis</taxon>
        <taxon>Chytridiomycota</taxon>
        <taxon>Chytridiomycota incertae sedis</taxon>
        <taxon>Neocallimastigomycetes</taxon>
        <taxon>Neocallimastigales</taxon>
        <taxon>Neocallimastigaceae</taxon>
        <taxon>Neocallimastix</taxon>
    </lineage>
</organism>
<dbReference type="OrthoDB" id="2158022at2759"/>
<evidence type="ECO:0000256" key="1">
    <source>
        <dbReference type="ARBA" id="ARBA00022737"/>
    </source>
</evidence>
<evidence type="ECO:0000256" key="2">
    <source>
        <dbReference type="ARBA" id="ARBA00023043"/>
    </source>
</evidence>
<keyword evidence="1" id="KW-0677">Repeat</keyword>
<sequence length="96" mass="11116">MSNSNLIDMNKKDKEGNTPLIITCKNNNIDKIKYLVEAGANINTSNDYNETPLIIMCEKNNEPGIKYLIENRAEVKKKINMDIHPYLRYVVKKMKI</sequence>
<dbReference type="InterPro" id="IPR036770">
    <property type="entry name" value="Ankyrin_rpt-contain_sf"/>
</dbReference>
<accession>A0A1Y2FH46</accession>
<dbReference type="InterPro" id="IPR002110">
    <property type="entry name" value="Ankyrin_rpt"/>
</dbReference>
<keyword evidence="5" id="KW-1185">Reference proteome</keyword>
<protein>
    <submittedName>
        <fullName evidence="4">Uncharacterized protein</fullName>
    </submittedName>
</protein>
<dbReference type="STRING" id="1754190.A0A1Y2FH46"/>
<proteinExistence type="predicted"/>
<keyword evidence="2 3" id="KW-0040">ANK repeat</keyword>
<evidence type="ECO:0000256" key="3">
    <source>
        <dbReference type="PROSITE-ProRule" id="PRU00023"/>
    </source>
</evidence>
<name>A0A1Y2FH46_9FUNG</name>
<dbReference type="PROSITE" id="PS50088">
    <property type="entry name" value="ANK_REPEAT"/>
    <property type="match status" value="1"/>
</dbReference>
<dbReference type="PANTHER" id="PTHR24171:SF10">
    <property type="entry name" value="ANKYRIN REPEAT DOMAIN-CONTAINING PROTEIN 29-LIKE"/>
    <property type="match status" value="1"/>
</dbReference>
<dbReference type="Proteomes" id="UP000193920">
    <property type="component" value="Unassembled WGS sequence"/>
</dbReference>
<dbReference type="AlphaFoldDB" id="A0A1Y2FH46"/>
<feature type="repeat" description="ANK" evidence="3">
    <location>
        <begin position="15"/>
        <end position="47"/>
    </location>
</feature>
<gene>
    <name evidence="4" type="ORF">LY90DRAFT_268054</name>
</gene>
<dbReference type="PANTHER" id="PTHR24171">
    <property type="entry name" value="ANKYRIN REPEAT DOMAIN-CONTAINING PROTEIN 39-RELATED"/>
    <property type="match status" value="1"/>
</dbReference>
<evidence type="ECO:0000313" key="5">
    <source>
        <dbReference type="Proteomes" id="UP000193920"/>
    </source>
</evidence>
<dbReference type="Pfam" id="PF12796">
    <property type="entry name" value="Ank_2"/>
    <property type="match status" value="1"/>
</dbReference>
<dbReference type="SMART" id="SM00248">
    <property type="entry name" value="ANK"/>
    <property type="match status" value="2"/>
</dbReference>